<name>A0A0F9RSH6_9ZZZZ</name>
<organism evidence="1">
    <name type="scientific">marine sediment metagenome</name>
    <dbReference type="NCBI Taxonomy" id="412755"/>
    <lineage>
        <taxon>unclassified sequences</taxon>
        <taxon>metagenomes</taxon>
        <taxon>ecological metagenomes</taxon>
    </lineage>
</organism>
<gene>
    <name evidence="1" type="ORF">LCGC14_0542400</name>
</gene>
<sequence length="178" mass="20704">MDMNEVKPITGFLNYAVTRDGRVWSKPRKDSLGRKCGNRWMTPIKNNDGYLRVGLYNERRRHNLFIHNLVLQAFGGPRPPNTECCLMDGNPANYHLDNLRWKTHKEIVQLMVKRGSHRSQHQRGEKQHPNYKLSDRERRLVFNIYRGGAHSLQNLADQFGVSSTLISVVVHDSRWAAK</sequence>
<reference evidence="1" key="1">
    <citation type="journal article" date="2015" name="Nature">
        <title>Complex archaea that bridge the gap between prokaryotes and eukaryotes.</title>
        <authorList>
            <person name="Spang A."/>
            <person name="Saw J.H."/>
            <person name="Jorgensen S.L."/>
            <person name="Zaremba-Niedzwiedzka K."/>
            <person name="Martijn J."/>
            <person name="Lind A.E."/>
            <person name="van Eijk R."/>
            <person name="Schleper C."/>
            <person name="Guy L."/>
            <person name="Ettema T.J."/>
        </authorList>
    </citation>
    <scope>NUCLEOTIDE SEQUENCE</scope>
</reference>
<evidence type="ECO:0000313" key="1">
    <source>
        <dbReference type="EMBL" id="KKN59405.1"/>
    </source>
</evidence>
<dbReference type="SUPFAM" id="SSF54060">
    <property type="entry name" value="His-Me finger endonucleases"/>
    <property type="match status" value="1"/>
</dbReference>
<protein>
    <submittedName>
        <fullName evidence="1">Uncharacterized protein</fullName>
    </submittedName>
</protein>
<accession>A0A0F9RSH6</accession>
<dbReference type="Gene3D" id="3.90.75.20">
    <property type="match status" value="1"/>
</dbReference>
<proteinExistence type="predicted"/>
<dbReference type="EMBL" id="LAZR01000727">
    <property type="protein sequence ID" value="KKN59405.1"/>
    <property type="molecule type" value="Genomic_DNA"/>
</dbReference>
<dbReference type="InterPro" id="IPR044925">
    <property type="entry name" value="His-Me_finger_sf"/>
</dbReference>
<comment type="caution">
    <text evidence="1">The sequence shown here is derived from an EMBL/GenBank/DDBJ whole genome shotgun (WGS) entry which is preliminary data.</text>
</comment>
<dbReference type="AlphaFoldDB" id="A0A0F9RSH6"/>